<feature type="region of interest" description="Disordered" evidence="1">
    <location>
        <begin position="72"/>
        <end position="97"/>
    </location>
</feature>
<gene>
    <name evidence="2" type="ORF">EDD52_1029</name>
</gene>
<dbReference type="EMBL" id="SLZU01000002">
    <property type="protein sequence ID" value="TCS66195.1"/>
    <property type="molecule type" value="Genomic_DNA"/>
</dbReference>
<dbReference type="AlphaFoldDB" id="A0A4R3JME2"/>
<feature type="compositionally biased region" description="Polar residues" evidence="1">
    <location>
        <begin position="76"/>
        <end position="97"/>
    </location>
</feature>
<keyword evidence="3" id="KW-1185">Reference proteome</keyword>
<dbReference type="Proteomes" id="UP000295696">
    <property type="component" value="Unassembled WGS sequence"/>
</dbReference>
<dbReference type="OrthoDB" id="7862430at2"/>
<sequence>MQNPLAQISDVTYNAASQCFEALVTLHVGKTLVHVASAFHAPMNTSYRIITGGLTRVALRDLVRGNAMLSRRSAHAHTSSVTPQPRWKTQLSGRRAS</sequence>
<name>A0A4R3JME2_9RHOB</name>
<organism evidence="2 3">
    <name type="scientific">Primorskyibacter sedentarius</name>
    <dbReference type="NCBI Taxonomy" id="745311"/>
    <lineage>
        <taxon>Bacteria</taxon>
        <taxon>Pseudomonadati</taxon>
        <taxon>Pseudomonadota</taxon>
        <taxon>Alphaproteobacteria</taxon>
        <taxon>Rhodobacterales</taxon>
        <taxon>Roseobacteraceae</taxon>
        <taxon>Primorskyibacter</taxon>
    </lineage>
</organism>
<dbReference type="RefSeq" id="WP_132242069.1">
    <property type="nucleotide sequence ID" value="NZ_SLZU01000002.1"/>
</dbReference>
<reference evidence="2 3" key="1">
    <citation type="submission" date="2019-03" db="EMBL/GenBank/DDBJ databases">
        <title>Genomic Encyclopedia of Type Strains, Phase IV (KMG-IV): sequencing the most valuable type-strain genomes for metagenomic binning, comparative biology and taxonomic classification.</title>
        <authorList>
            <person name="Goeker M."/>
        </authorList>
    </citation>
    <scope>NUCLEOTIDE SEQUENCE [LARGE SCALE GENOMIC DNA]</scope>
    <source>
        <strain evidence="2 3">DSM 104836</strain>
    </source>
</reference>
<comment type="caution">
    <text evidence="2">The sequence shown here is derived from an EMBL/GenBank/DDBJ whole genome shotgun (WGS) entry which is preliminary data.</text>
</comment>
<evidence type="ECO:0000313" key="2">
    <source>
        <dbReference type="EMBL" id="TCS66195.1"/>
    </source>
</evidence>
<accession>A0A4R3JME2</accession>
<protein>
    <submittedName>
        <fullName evidence="2">Uncharacterized protein</fullName>
    </submittedName>
</protein>
<evidence type="ECO:0000256" key="1">
    <source>
        <dbReference type="SAM" id="MobiDB-lite"/>
    </source>
</evidence>
<evidence type="ECO:0000313" key="3">
    <source>
        <dbReference type="Proteomes" id="UP000295696"/>
    </source>
</evidence>
<proteinExistence type="predicted"/>